<dbReference type="PROSITE" id="PS50198">
    <property type="entry name" value="PPIC_PPIASE_2"/>
    <property type="match status" value="2"/>
</dbReference>
<dbReference type="PANTHER" id="PTHR47637:SF1">
    <property type="entry name" value="CHAPERONE SURA"/>
    <property type="match status" value="1"/>
</dbReference>
<sequence>MKQIFLLFSTVLAAYTLQAQTRKVVADKIIGVVGDKIILHSDIRNSIMDAQRQGQTMPENPECFVMAQALAQKALVLQAEKDSLAVSEEEIEAMLDNQIRQFIGMYGTKDALEQIAGRTVYQIKEDFRQSFRERKQAELMRNKIVSNIKITPTEVKEYYDKIPVDSLNFWESELEVGEIVMYPKASRDLELYAIEELNDFKKQVENGKQKFETLASLYTDDPGSKNTGGMYQVNRTERQMDPTFIANAFRLREGQISPVFKSRFGYHIIQMVNRAGDDATVRHILKIPTITETEINAVIAKMDSVRSRLVAGDFDFGAAVAKYSEAEDSKFTGGMRQCGSGTTFCAIDQFDKELVLSLKDLKAGDYSKPLAYTDERGKKAVRIIYLKTRTEPHRENLKDDYNRVAERAIEEKKAEAIEKWFQAKIPTFHLVIDKQFATCPQLGEWMQNITKNQ</sequence>
<evidence type="ECO:0000256" key="1">
    <source>
        <dbReference type="ARBA" id="ARBA00022729"/>
    </source>
</evidence>
<dbReference type="InterPro" id="IPR046357">
    <property type="entry name" value="PPIase_dom_sf"/>
</dbReference>
<dbReference type="InterPro" id="IPR000297">
    <property type="entry name" value="PPIase_PpiC"/>
</dbReference>
<comment type="caution">
    <text evidence="4">The sequence shown here is derived from an EMBL/GenBank/DDBJ whole genome shotgun (WGS) entry which is preliminary data.</text>
</comment>
<keyword evidence="2 4" id="KW-0413">Isomerase</keyword>
<dbReference type="Gene3D" id="1.10.4030.10">
    <property type="entry name" value="Porin chaperone SurA, peptide-binding domain"/>
    <property type="match status" value="1"/>
</dbReference>
<feature type="domain" description="PpiC" evidence="3">
    <location>
        <begin position="171"/>
        <end position="273"/>
    </location>
</feature>
<dbReference type="Gene3D" id="3.10.50.40">
    <property type="match status" value="2"/>
</dbReference>
<dbReference type="InterPro" id="IPR027304">
    <property type="entry name" value="Trigger_fact/SurA_dom_sf"/>
</dbReference>
<keyword evidence="2" id="KW-0697">Rotamase</keyword>
<dbReference type="InterPro" id="IPR050280">
    <property type="entry name" value="OMP_Chaperone_SurA"/>
</dbReference>
<dbReference type="PANTHER" id="PTHR47637">
    <property type="entry name" value="CHAPERONE SURA"/>
    <property type="match status" value="1"/>
</dbReference>
<organism evidence="4 5">
    <name type="scientific">Flavihumibacter stibioxidans</name>
    <dbReference type="NCBI Taxonomy" id="1834163"/>
    <lineage>
        <taxon>Bacteria</taxon>
        <taxon>Pseudomonadati</taxon>
        <taxon>Bacteroidota</taxon>
        <taxon>Chitinophagia</taxon>
        <taxon>Chitinophagales</taxon>
        <taxon>Chitinophagaceae</taxon>
        <taxon>Flavihumibacter</taxon>
    </lineage>
</organism>
<keyword evidence="5" id="KW-1185">Reference proteome</keyword>
<dbReference type="SUPFAM" id="SSF54534">
    <property type="entry name" value="FKBP-like"/>
    <property type="match status" value="2"/>
</dbReference>
<keyword evidence="1" id="KW-0732">Signal</keyword>
<evidence type="ECO:0000256" key="2">
    <source>
        <dbReference type="PROSITE-ProRule" id="PRU00278"/>
    </source>
</evidence>
<dbReference type="SUPFAM" id="SSF109998">
    <property type="entry name" value="Triger factor/SurA peptide-binding domain-like"/>
    <property type="match status" value="1"/>
</dbReference>
<dbReference type="Pfam" id="PF00639">
    <property type="entry name" value="Rotamase"/>
    <property type="match status" value="2"/>
</dbReference>
<accession>A0ABR7M856</accession>
<dbReference type="EMBL" id="MBUA01000012">
    <property type="protein sequence ID" value="MBC6491225.1"/>
    <property type="molecule type" value="Genomic_DNA"/>
</dbReference>
<evidence type="ECO:0000313" key="5">
    <source>
        <dbReference type="Proteomes" id="UP000765802"/>
    </source>
</evidence>
<proteinExistence type="predicted"/>
<protein>
    <submittedName>
        <fullName evidence="4">Peptidylprolyl isomerase</fullName>
    </submittedName>
</protein>
<dbReference type="RefSeq" id="WP_187256539.1">
    <property type="nucleotide sequence ID" value="NZ_JBHULF010000014.1"/>
</dbReference>
<dbReference type="Proteomes" id="UP000765802">
    <property type="component" value="Unassembled WGS sequence"/>
</dbReference>
<dbReference type="CDD" id="cd00636">
    <property type="entry name" value="TroA-like"/>
    <property type="match status" value="1"/>
</dbReference>
<feature type="domain" description="PpiC" evidence="3">
    <location>
        <begin position="276"/>
        <end position="370"/>
    </location>
</feature>
<gene>
    <name evidence="4" type="ORF">BC349_09290</name>
</gene>
<reference evidence="4 5" key="1">
    <citation type="submission" date="2016-07" db="EMBL/GenBank/DDBJ databases">
        <title>Genome analysis of Flavihumibacter stibioxidans YS-17.</title>
        <authorList>
            <person name="Shi K."/>
            <person name="Han Y."/>
            <person name="Wang G."/>
        </authorList>
    </citation>
    <scope>NUCLEOTIDE SEQUENCE [LARGE SCALE GENOMIC DNA]</scope>
    <source>
        <strain evidence="4 5">YS-17</strain>
    </source>
</reference>
<evidence type="ECO:0000259" key="3">
    <source>
        <dbReference type="PROSITE" id="PS50198"/>
    </source>
</evidence>
<name>A0ABR7M856_9BACT</name>
<evidence type="ECO:0000313" key="4">
    <source>
        <dbReference type="EMBL" id="MBC6491225.1"/>
    </source>
</evidence>
<dbReference type="GO" id="GO:0016853">
    <property type="term" value="F:isomerase activity"/>
    <property type="evidence" value="ECO:0007669"/>
    <property type="project" value="UniProtKB-KW"/>
</dbReference>